<evidence type="ECO:0000313" key="7">
    <source>
        <dbReference type="Proteomes" id="UP000270988"/>
    </source>
</evidence>
<proteinExistence type="predicted"/>
<dbReference type="InterPro" id="IPR035472">
    <property type="entry name" value="RpiR-like_SIS"/>
</dbReference>
<dbReference type="InterPro" id="IPR046348">
    <property type="entry name" value="SIS_dom_sf"/>
</dbReference>
<gene>
    <name evidence="6" type="primary">ybbH</name>
    <name evidence="6" type="ORF">NCTC10918_01245</name>
</gene>
<dbReference type="InterPro" id="IPR036388">
    <property type="entry name" value="WH-like_DNA-bd_sf"/>
</dbReference>
<dbReference type="Proteomes" id="UP000270988">
    <property type="component" value="Chromosome"/>
</dbReference>
<dbReference type="PANTHER" id="PTHR30514:SF1">
    <property type="entry name" value="HTH-TYPE TRANSCRIPTIONAL REGULATOR HEXR-RELATED"/>
    <property type="match status" value="1"/>
</dbReference>
<feature type="domain" description="SIS" evidence="5">
    <location>
        <begin position="107"/>
        <end position="250"/>
    </location>
</feature>
<dbReference type="AlphaFoldDB" id="A0A3S4YLE8"/>
<dbReference type="SUPFAM" id="SSF46689">
    <property type="entry name" value="Homeodomain-like"/>
    <property type="match status" value="1"/>
</dbReference>
<dbReference type="PANTHER" id="PTHR30514">
    <property type="entry name" value="GLUCOKINASE"/>
    <property type="match status" value="1"/>
</dbReference>
<dbReference type="Pfam" id="PF01380">
    <property type="entry name" value="SIS"/>
    <property type="match status" value="1"/>
</dbReference>
<dbReference type="GO" id="GO:0097367">
    <property type="term" value="F:carbohydrate derivative binding"/>
    <property type="evidence" value="ECO:0007669"/>
    <property type="project" value="InterPro"/>
</dbReference>
<dbReference type="SUPFAM" id="SSF53697">
    <property type="entry name" value="SIS domain"/>
    <property type="match status" value="1"/>
</dbReference>
<organism evidence="6 7">
    <name type="scientific">Rothia dentocariosa</name>
    <dbReference type="NCBI Taxonomy" id="2047"/>
    <lineage>
        <taxon>Bacteria</taxon>
        <taxon>Bacillati</taxon>
        <taxon>Actinomycetota</taxon>
        <taxon>Actinomycetes</taxon>
        <taxon>Micrococcales</taxon>
        <taxon>Micrococcaceae</taxon>
        <taxon>Rothia</taxon>
    </lineage>
</organism>
<dbReference type="InterPro" id="IPR009057">
    <property type="entry name" value="Homeodomain-like_sf"/>
</dbReference>
<dbReference type="PROSITE" id="PS51464">
    <property type="entry name" value="SIS"/>
    <property type="match status" value="1"/>
</dbReference>
<keyword evidence="3" id="KW-0804">Transcription</keyword>
<dbReference type="CDD" id="cd05013">
    <property type="entry name" value="SIS_RpiR"/>
    <property type="match status" value="1"/>
</dbReference>
<keyword evidence="1" id="KW-0805">Transcription regulation</keyword>
<dbReference type="EMBL" id="LR134521">
    <property type="protein sequence ID" value="VEJ29973.1"/>
    <property type="molecule type" value="Genomic_DNA"/>
</dbReference>
<evidence type="ECO:0000313" key="6">
    <source>
        <dbReference type="EMBL" id="VEJ29973.1"/>
    </source>
</evidence>
<dbReference type="Gene3D" id="3.40.50.10490">
    <property type="entry name" value="Glucose-6-phosphate isomerase like protein, domain 1"/>
    <property type="match status" value="1"/>
</dbReference>
<evidence type="ECO:0000256" key="2">
    <source>
        <dbReference type="ARBA" id="ARBA00023125"/>
    </source>
</evidence>
<evidence type="ECO:0000259" key="5">
    <source>
        <dbReference type="PROSITE" id="PS51464"/>
    </source>
</evidence>
<dbReference type="Gene3D" id="1.10.10.10">
    <property type="entry name" value="Winged helix-like DNA-binding domain superfamily/Winged helix DNA-binding domain"/>
    <property type="match status" value="1"/>
</dbReference>
<evidence type="ECO:0000256" key="3">
    <source>
        <dbReference type="ARBA" id="ARBA00023163"/>
    </source>
</evidence>
<evidence type="ECO:0000256" key="1">
    <source>
        <dbReference type="ARBA" id="ARBA00023015"/>
    </source>
</evidence>
<evidence type="ECO:0000259" key="4">
    <source>
        <dbReference type="PROSITE" id="PS51071"/>
    </source>
</evidence>
<protein>
    <submittedName>
        <fullName evidence="6">Uncharacterized HTH-type transcriptional regulator ybbH</fullName>
    </submittedName>
</protein>
<accession>A0A3S4YLE8</accession>
<name>A0A3S4YLE8_9MICC</name>
<dbReference type="Pfam" id="PF01418">
    <property type="entry name" value="HTH_6"/>
    <property type="match status" value="1"/>
</dbReference>
<dbReference type="GO" id="GO:1901135">
    <property type="term" value="P:carbohydrate derivative metabolic process"/>
    <property type="evidence" value="ECO:0007669"/>
    <property type="project" value="InterPro"/>
</dbReference>
<feature type="domain" description="HTH rpiR-type" evidence="4">
    <location>
        <begin position="1"/>
        <end position="77"/>
    </location>
</feature>
<sequence>MDLQDVVNANQHRFSDTERDILAFMLENEEFVAEATINSLAHKTYTSTSSIIRLTKKLNFSGFAELKYFIKSSLTKSEPYNPRFIESGREDILRTYDYLEHMELSGLLRKLHTARTIYCFGTGYAQRNAVQEFAKSMQVCGKFCHVIPARNEFESTMSAMNQDDVVILVSFSGQTENMREHVKMLALRKIPMIAITAIGVNFMSSYAEYSLHYQTTPTQLSTQRKPYHSFVALSVLLDYIVRRYIDHVETQQRERGNSTKTAQVLESSEFSAETGALDVADIRAQAGAAAIDRQHTDPSET</sequence>
<dbReference type="InterPro" id="IPR001347">
    <property type="entry name" value="SIS_dom"/>
</dbReference>
<reference evidence="6 7" key="1">
    <citation type="submission" date="2018-12" db="EMBL/GenBank/DDBJ databases">
        <authorList>
            <consortium name="Pathogen Informatics"/>
        </authorList>
    </citation>
    <scope>NUCLEOTIDE SEQUENCE [LARGE SCALE GENOMIC DNA]</scope>
    <source>
        <strain evidence="6 7">NCTC10918</strain>
    </source>
</reference>
<dbReference type="GO" id="GO:0003700">
    <property type="term" value="F:DNA-binding transcription factor activity"/>
    <property type="evidence" value="ECO:0007669"/>
    <property type="project" value="InterPro"/>
</dbReference>
<dbReference type="PROSITE" id="PS51071">
    <property type="entry name" value="HTH_RPIR"/>
    <property type="match status" value="1"/>
</dbReference>
<dbReference type="STRING" id="762948.HMPREF0733_10216"/>
<dbReference type="InterPro" id="IPR047640">
    <property type="entry name" value="RpiR-like"/>
</dbReference>
<keyword evidence="2" id="KW-0238">DNA-binding</keyword>
<dbReference type="InterPro" id="IPR000281">
    <property type="entry name" value="HTH_RpiR"/>
</dbReference>
<dbReference type="GO" id="GO:0003677">
    <property type="term" value="F:DNA binding"/>
    <property type="evidence" value="ECO:0007669"/>
    <property type="project" value="UniProtKB-KW"/>
</dbReference>